<dbReference type="EMBL" id="SNYF01000005">
    <property type="protein sequence ID" value="TDQ19636.1"/>
    <property type="molecule type" value="Genomic_DNA"/>
</dbReference>
<feature type="transmembrane region" description="Helical" evidence="1">
    <location>
        <begin position="357"/>
        <end position="373"/>
    </location>
</feature>
<sequence length="387" mass="44965">METSLRLPLFLIQKSTRVGLILLFFLISCTELVGFQLDKALMVLLVGVLLFHFFYQKNQVPTKAFAVLVLTFLLAFASYLLNLPESSLIVFFPLIGLTFVTLLGEESDFLEIIYWGIFFHILLGVFFVFSSYLIGMNRFVHPMYDKGLPFLHAAKGLTTTVQAFGTLIISWFLIYYFKKAKAQLSAWDRMAYLVVLLGLILTFNRNSFLIFYILLFFQHKRFFWLTVIAGIAFYLYFFEFINKLIFNVSTLNSRADLLQAFRIAFFEQTDWMGYLIGHGNNIVGEAIAKNTIYNTGYIENGTSVLLYTYGFIGYFLYLVSVVTFAFMFFRKRNFFFASMFFYIFIIAQQFTHEFYSTTIYLLISVFLLIYNQLPGFGQKDPILSPAE</sequence>
<dbReference type="AlphaFoldDB" id="A0A4R6TA49"/>
<protein>
    <recommendedName>
        <fullName evidence="4">O-antigen ligase-like membrane protein</fullName>
    </recommendedName>
</protein>
<feature type="transmembrane region" description="Helical" evidence="1">
    <location>
        <begin position="334"/>
        <end position="351"/>
    </location>
</feature>
<feature type="transmembrane region" description="Helical" evidence="1">
    <location>
        <begin position="88"/>
        <end position="106"/>
    </location>
</feature>
<evidence type="ECO:0008006" key="4">
    <source>
        <dbReference type="Google" id="ProtNLM"/>
    </source>
</evidence>
<accession>A0A4R6TA49</accession>
<feature type="transmembrane region" description="Helical" evidence="1">
    <location>
        <begin position="156"/>
        <end position="177"/>
    </location>
</feature>
<dbReference type="RefSeq" id="WP_133554121.1">
    <property type="nucleotide sequence ID" value="NZ_SNYF01000005.1"/>
</dbReference>
<evidence type="ECO:0000256" key="1">
    <source>
        <dbReference type="SAM" id="Phobius"/>
    </source>
</evidence>
<evidence type="ECO:0000313" key="3">
    <source>
        <dbReference type="Proteomes" id="UP000294535"/>
    </source>
</evidence>
<keyword evidence="3" id="KW-1185">Reference proteome</keyword>
<feature type="transmembrane region" description="Helical" evidence="1">
    <location>
        <begin position="306"/>
        <end position="327"/>
    </location>
</feature>
<organism evidence="2 3">
    <name type="scientific">Algoriphagus boseongensis</name>
    <dbReference type="NCBI Taxonomy" id="1442587"/>
    <lineage>
        <taxon>Bacteria</taxon>
        <taxon>Pseudomonadati</taxon>
        <taxon>Bacteroidota</taxon>
        <taxon>Cytophagia</taxon>
        <taxon>Cytophagales</taxon>
        <taxon>Cyclobacteriaceae</taxon>
        <taxon>Algoriphagus</taxon>
    </lineage>
</organism>
<name>A0A4R6TA49_9BACT</name>
<feature type="transmembrane region" description="Helical" evidence="1">
    <location>
        <begin position="15"/>
        <end position="33"/>
    </location>
</feature>
<evidence type="ECO:0000313" key="2">
    <source>
        <dbReference type="EMBL" id="TDQ19636.1"/>
    </source>
</evidence>
<feature type="transmembrane region" description="Helical" evidence="1">
    <location>
        <begin position="112"/>
        <end position="135"/>
    </location>
</feature>
<dbReference type="Proteomes" id="UP000294535">
    <property type="component" value="Unassembled WGS sequence"/>
</dbReference>
<keyword evidence="1" id="KW-1133">Transmembrane helix</keyword>
<reference evidence="2 3" key="1">
    <citation type="submission" date="2019-03" db="EMBL/GenBank/DDBJ databases">
        <title>Genomic Encyclopedia of Type Strains, Phase III (KMG-III): the genomes of soil and plant-associated and newly described type strains.</title>
        <authorList>
            <person name="Whitman W."/>
        </authorList>
    </citation>
    <scope>NUCLEOTIDE SEQUENCE [LARGE SCALE GENOMIC DNA]</scope>
    <source>
        <strain evidence="2 3">CECT 8446</strain>
    </source>
</reference>
<feature type="transmembrane region" description="Helical" evidence="1">
    <location>
        <begin position="189"/>
        <end position="215"/>
    </location>
</feature>
<gene>
    <name evidence="2" type="ORF">DFQ04_1460</name>
</gene>
<dbReference type="OrthoDB" id="819626at2"/>
<comment type="caution">
    <text evidence="2">The sequence shown here is derived from an EMBL/GenBank/DDBJ whole genome shotgun (WGS) entry which is preliminary data.</text>
</comment>
<proteinExistence type="predicted"/>
<keyword evidence="1" id="KW-0812">Transmembrane</keyword>
<feature type="transmembrane region" description="Helical" evidence="1">
    <location>
        <begin position="62"/>
        <end position="81"/>
    </location>
</feature>
<dbReference type="PROSITE" id="PS51257">
    <property type="entry name" value="PROKAR_LIPOPROTEIN"/>
    <property type="match status" value="1"/>
</dbReference>
<keyword evidence="1" id="KW-0472">Membrane</keyword>
<feature type="transmembrane region" description="Helical" evidence="1">
    <location>
        <begin position="222"/>
        <end position="241"/>
    </location>
</feature>